<accession>A0A0D3JBW4</accession>
<dbReference type="KEGG" id="ehx:EMIHUDRAFT_208084"/>
<proteinExistence type="predicted"/>
<feature type="region of interest" description="Disordered" evidence="1">
    <location>
        <begin position="94"/>
        <end position="118"/>
    </location>
</feature>
<organism evidence="2 3">
    <name type="scientific">Emiliania huxleyi (strain CCMP1516)</name>
    <dbReference type="NCBI Taxonomy" id="280463"/>
    <lineage>
        <taxon>Eukaryota</taxon>
        <taxon>Haptista</taxon>
        <taxon>Haptophyta</taxon>
        <taxon>Prymnesiophyceae</taxon>
        <taxon>Isochrysidales</taxon>
        <taxon>Noelaerhabdaceae</taxon>
        <taxon>Emiliania</taxon>
    </lineage>
</organism>
<dbReference type="EnsemblProtists" id="EOD20999">
    <property type="protein sequence ID" value="EOD20999"/>
    <property type="gene ID" value="EMIHUDRAFT_208084"/>
</dbReference>
<protein>
    <submittedName>
        <fullName evidence="2">Uncharacterized protein</fullName>
    </submittedName>
</protein>
<keyword evidence="3" id="KW-1185">Reference proteome</keyword>
<sequence>MGIIHIVTESPSPGNCKCGGAGWAVGMDDDASASEAPRGELAHASVAVVTFVVGVAAVWRAESAARAVRAAEAMTDMWATFDSLRERGVCKAAPVEPDSSSSVQFSRSVSFDGSIARR</sequence>
<dbReference type="GeneID" id="17266546"/>
<dbReference type="PaxDb" id="2903-EOD20999"/>
<dbReference type="AlphaFoldDB" id="A0A0D3JBW4"/>
<evidence type="ECO:0000256" key="1">
    <source>
        <dbReference type="SAM" id="MobiDB-lite"/>
    </source>
</evidence>
<name>A0A0D3JBW4_EMIH1</name>
<evidence type="ECO:0000313" key="3">
    <source>
        <dbReference type="Proteomes" id="UP000013827"/>
    </source>
</evidence>
<evidence type="ECO:0000313" key="2">
    <source>
        <dbReference type="EnsemblProtists" id="EOD20999"/>
    </source>
</evidence>
<dbReference type="RefSeq" id="XP_005773428.1">
    <property type="nucleotide sequence ID" value="XM_005773371.1"/>
</dbReference>
<dbReference type="Proteomes" id="UP000013827">
    <property type="component" value="Unassembled WGS sequence"/>
</dbReference>
<dbReference type="HOGENOM" id="CLU_2077511_0_0_1"/>
<reference evidence="2" key="2">
    <citation type="submission" date="2024-10" db="UniProtKB">
        <authorList>
            <consortium name="EnsemblProtists"/>
        </authorList>
    </citation>
    <scope>IDENTIFICATION</scope>
</reference>
<feature type="compositionally biased region" description="Low complexity" evidence="1">
    <location>
        <begin position="99"/>
        <end position="111"/>
    </location>
</feature>
<reference evidence="3" key="1">
    <citation type="journal article" date="2013" name="Nature">
        <title>Pan genome of the phytoplankton Emiliania underpins its global distribution.</title>
        <authorList>
            <person name="Read B.A."/>
            <person name="Kegel J."/>
            <person name="Klute M.J."/>
            <person name="Kuo A."/>
            <person name="Lefebvre S.C."/>
            <person name="Maumus F."/>
            <person name="Mayer C."/>
            <person name="Miller J."/>
            <person name="Monier A."/>
            <person name="Salamov A."/>
            <person name="Young J."/>
            <person name="Aguilar M."/>
            <person name="Claverie J.M."/>
            <person name="Frickenhaus S."/>
            <person name="Gonzalez K."/>
            <person name="Herman E.K."/>
            <person name="Lin Y.C."/>
            <person name="Napier J."/>
            <person name="Ogata H."/>
            <person name="Sarno A.F."/>
            <person name="Shmutz J."/>
            <person name="Schroeder D."/>
            <person name="de Vargas C."/>
            <person name="Verret F."/>
            <person name="von Dassow P."/>
            <person name="Valentin K."/>
            <person name="Van de Peer Y."/>
            <person name="Wheeler G."/>
            <person name="Dacks J.B."/>
            <person name="Delwiche C.F."/>
            <person name="Dyhrman S.T."/>
            <person name="Glockner G."/>
            <person name="John U."/>
            <person name="Richards T."/>
            <person name="Worden A.Z."/>
            <person name="Zhang X."/>
            <person name="Grigoriev I.V."/>
            <person name="Allen A.E."/>
            <person name="Bidle K."/>
            <person name="Borodovsky M."/>
            <person name="Bowler C."/>
            <person name="Brownlee C."/>
            <person name="Cock J.M."/>
            <person name="Elias M."/>
            <person name="Gladyshev V.N."/>
            <person name="Groth M."/>
            <person name="Guda C."/>
            <person name="Hadaegh A."/>
            <person name="Iglesias-Rodriguez M.D."/>
            <person name="Jenkins J."/>
            <person name="Jones B.M."/>
            <person name="Lawson T."/>
            <person name="Leese F."/>
            <person name="Lindquist E."/>
            <person name="Lobanov A."/>
            <person name="Lomsadze A."/>
            <person name="Malik S.B."/>
            <person name="Marsh M.E."/>
            <person name="Mackinder L."/>
            <person name="Mock T."/>
            <person name="Mueller-Roeber B."/>
            <person name="Pagarete A."/>
            <person name="Parker M."/>
            <person name="Probert I."/>
            <person name="Quesneville H."/>
            <person name="Raines C."/>
            <person name="Rensing S.A."/>
            <person name="Riano-Pachon D.M."/>
            <person name="Richier S."/>
            <person name="Rokitta S."/>
            <person name="Shiraiwa Y."/>
            <person name="Soanes D.M."/>
            <person name="van der Giezen M."/>
            <person name="Wahlund T.M."/>
            <person name="Williams B."/>
            <person name="Wilson W."/>
            <person name="Wolfe G."/>
            <person name="Wurch L.L."/>
        </authorList>
    </citation>
    <scope>NUCLEOTIDE SEQUENCE</scope>
</reference>